<evidence type="ECO:0000259" key="2">
    <source>
        <dbReference type="PROSITE" id="PS50943"/>
    </source>
</evidence>
<organism evidence="3 4">
    <name type="scientific">Tumebacillus lipolyticus</name>
    <dbReference type="NCBI Taxonomy" id="1280370"/>
    <lineage>
        <taxon>Bacteria</taxon>
        <taxon>Bacillati</taxon>
        <taxon>Bacillota</taxon>
        <taxon>Bacilli</taxon>
        <taxon>Bacillales</taxon>
        <taxon>Alicyclobacillaceae</taxon>
        <taxon>Tumebacillus</taxon>
    </lineage>
</organism>
<feature type="domain" description="HTH cro/C1-type" evidence="2">
    <location>
        <begin position="6"/>
        <end position="60"/>
    </location>
</feature>
<dbReference type="RefSeq" id="WP_386049813.1">
    <property type="nucleotide sequence ID" value="NZ_JBHUIO010000025.1"/>
</dbReference>
<comment type="caution">
    <text evidence="3">The sequence shown here is derived from an EMBL/GenBank/DDBJ whole genome shotgun (WGS) entry which is preliminary data.</text>
</comment>
<name>A0ABW5A2U3_9BACL</name>
<dbReference type="EMBL" id="JBHUIO010000025">
    <property type="protein sequence ID" value="MFD2172428.1"/>
    <property type="molecule type" value="Genomic_DNA"/>
</dbReference>
<dbReference type="InterPro" id="IPR001387">
    <property type="entry name" value="Cro/C1-type_HTH"/>
</dbReference>
<dbReference type="SUPFAM" id="SSF47413">
    <property type="entry name" value="lambda repressor-like DNA-binding domains"/>
    <property type="match status" value="1"/>
</dbReference>
<dbReference type="CDD" id="cd00093">
    <property type="entry name" value="HTH_XRE"/>
    <property type="match status" value="1"/>
</dbReference>
<protein>
    <submittedName>
        <fullName evidence="3">Helix-turn-helix domain-containing protein</fullName>
    </submittedName>
</protein>
<dbReference type="Gene3D" id="1.10.260.40">
    <property type="entry name" value="lambda repressor-like DNA-binding domains"/>
    <property type="match status" value="1"/>
</dbReference>
<keyword evidence="1" id="KW-0238">DNA-binding</keyword>
<dbReference type="Proteomes" id="UP001597343">
    <property type="component" value="Unassembled WGS sequence"/>
</dbReference>
<keyword evidence="4" id="KW-1185">Reference proteome</keyword>
<gene>
    <name evidence="3" type="ORF">ACFSOY_21010</name>
</gene>
<evidence type="ECO:0000313" key="4">
    <source>
        <dbReference type="Proteomes" id="UP001597343"/>
    </source>
</evidence>
<reference evidence="4" key="1">
    <citation type="journal article" date="2019" name="Int. J. Syst. Evol. Microbiol.">
        <title>The Global Catalogue of Microorganisms (GCM) 10K type strain sequencing project: providing services to taxonomists for standard genome sequencing and annotation.</title>
        <authorList>
            <consortium name="The Broad Institute Genomics Platform"/>
            <consortium name="The Broad Institute Genome Sequencing Center for Infectious Disease"/>
            <person name="Wu L."/>
            <person name="Ma J."/>
        </authorList>
    </citation>
    <scope>NUCLEOTIDE SEQUENCE [LARGE SCALE GENOMIC DNA]</scope>
    <source>
        <strain evidence="4">CGMCC 1.13574</strain>
    </source>
</reference>
<accession>A0ABW5A2U3</accession>
<dbReference type="SMART" id="SM00530">
    <property type="entry name" value="HTH_XRE"/>
    <property type="match status" value="1"/>
</dbReference>
<dbReference type="InterPro" id="IPR010982">
    <property type="entry name" value="Lambda_DNA-bd_dom_sf"/>
</dbReference>
<evidence type="ECO:0000256" key="1">
    <source>
        <dbReference type="ARBA" id="ARBA00023125"/>
    </source>
</evidence>
<dbReference type="PROSITE" id="PS50943">
    <property type="entry name" value="HTH_CROC1"/>
    <property type="match status" value="1"/>
</dbReference>
<evidence type="ECO:0000313" key="3">
    <source>
        <dbReference type="EMBL" id="MFD2172428.1"/>
    </source>
</evidence>
<dbReference type="PANTHER" id="PTHR46558:SF14">
    <property type="entry name" value="HTH-TYPE TRANSCRIPTIONAL REGULATOR ANSR"/>
    <property type="match status" value="1"/>
</dbReference>
<proteinExistence type="predicted"/>
<dbReference type="Pfam" id="PF01381">
    <property type="entry name" value="HTH_3"/>
    <property type="match status" value="1"/>
</dbReference>
<sequence>MLNERLKKMRKAKKLTQKQVAEKLEITESGYGFYEQGRNDPPKESLDILADLFDCSVDYLLGRSDIPHLSAAEAKKLRTIKDVRRDLEEDKILDVDGTPFSPEGKQLALMQIDALIKMREMGK</sequence>
<dbReference type="PANTHER" id="PTHR46558">
    <property type="entry name" value="TRACRIPTIONAL REGULATORY PROTEIN-RELATED-RELATED"/>
    <property type="match status" value="1"/>
</dbReference>